<gene>
    <name evidence="8" type="ORF">PTSG_02516</name>
</gene>
<dbReference type="eggNOG" id="KOG2037">
    <property type="taxonomic scope" value="Eukaryota"/>
</dbReference>
<evidence type="ECO:0000313" key="9">
    <source>
        <dbReference type="Proteomes" id="UP000007799"/>
    </source>
</evidence>
<dbReference type="CDD" id="cd01851">
    <property type="entry name" value="GBP"/>
    <property type="match status" value="1"/>
</dbReference>
<evidence type="ECO:0000256" key="6">
    <source>
        <dbReference type="SAM" id="Phobius"/>
    </source>
</evidence>
<dbReference type="GO" id="GO:0003924">
    <property type="term" value="F:GTPase activity"/>
    <property type="evidence" value="ECO:0007669"/>
    <property type="project" value="InterPro"/>
</dbReference>
<dbReference type="FunCoup" id="F2U2F2">
    <property type="interactions" value="1254"/>
</dbReference>
<name>F2U2F2_SALR5</name>
<dbReference type="EMBL" id="GL832959">
    <property type="protein sequence ID" value="EGD81804.1"/>
    <property type="molecule type" value="Genomic_DNA"/>
</dbReference>
<dbReference type="SUPFAM" id="SSF52540">
    <property type="entry name" value="P-loop containing nucleoside triphosphate hydrolases"/>
    <property type="match status" value="1"/>
</dbReference>
<evidence type="ECO:0000256" key="1">
    <source>
        <dbReference type="ARBA" id="ARBA00022741"/>
    </source>
</evidence>
<dbReference type="SUPFAM" id="SSF48340">
    <property type="entry name" value="Interferon-induced guanylate-binding protein 1 (GBP1), C-terminal domain"/>
    <property type="match status" value="1"/>
</dbReference>
<feature type="domain" description="GB1/RHD3-type G" evidence="7">
    <location>
        <begin position="130"/>
        <end position="374"/>
    </location>
</feature>
<proteinExistence type="inferred from homology"/>
<dbReference type="Pfam" id="PF02841">
    <property type="entry name" value="GBP_C"/>
    <property type="match status" value="1"/>
</dbReference>
<dbReference type="Gene3D" id="3.40.50.300">
    <property type="entry name" value="P-loop containing nucleotide triphosphate hydrolases"/>
    <property type="match status" value="1"/>
</dbReference>
<dbReference type="PROSITE" id="PS51715">
    <property type="entry name" value="G_GB1_RHD3"/>
    <property type="match status" value="1"/>
</dbReference>
<dbReference type="RefSeq" id="XP_004997008.1">
    <property type="nucleotide sequence ID" value="XM_004996951.1"/>
</dbReference>
<dbReference type="InterPro" id="IPR030386">
    <property type="entry name" value="G_GB1_RHD3_dom"/>
</dbReference>
<dbReference type="InterPro" id="IPR027417">
    <property type="entry name" value="P-loop_NTPase"/>
</dbReference>
<evidence type="ECO:0000256" key="4">
    <source>
        <dbReference type="PROSITE-ProRule" id="PRU01052"/>
    </source>
</evidence>
<keyword evidence="6" id="KW-0812">Transmembrane</keyword>
<dbReference type="Pfam" id="PF02263">
    <property type="entry name" value="GBP"/>
    <property type="match status" value="1"/>
</dbReference>
<reference evidence="8" key="1">
    <citation type="submission" date="2009-08" db="EMBL/GenBank/DDBJ databases">
        <title>Annotation of Salpingoeca rosetta.</title>
        <authorList>
            <consortium name="The Broad Institute Genome Sequencing Platform"/>
            <person name="Russ C."/>
            <person name="Cuomo C."/>
            <person name="Burger G."/>
            <person name="Gray M.W."/>
            <person name="Holland P.W.H."/>
            <person name="King N."/>
            <person name="Lang F.B.F."/>
            <person name="Roger A.J."/>
            <person name="Ruiz-Trillo I."/>
            <person name="Young S.K."/>
            <person name="Zeng Q."/>
            <person name="Gargeya S."/>
            <person name="Alvarado L."/>
            <person name="Berlin A."/>
            <person name="Chapman S.B."/>
            <person name="Chen Z."/>
            <person name="Freedman E."/>
            <person name="Gellesch M."/>
            <person name="Goldberg J."/>
            <person name="Griggs A."/>
            <person name="Gujja S."/>
            <person name="Heilman E."/>
            <person name="Heiman D."/>
            <person name="Howarth C."/>
            <person name="Mehta T."/>
            <person name="Neiman D."/>
            <person name="Pearson M."/>
            <person name="Roberts A."/>
            <person name="Saif S."/>
            <person name="Shea T."/>
            <person name="Shenoy N."/>
            <person name="Sisk P."/>
            <person name="Stolte C."/>
            <person name="Sykes S."/>
            <person name="White J."/>
            <person name="Yandava C."/>
            <person name="Haas B."/>
            <person name="Nusbaum C."/>
            <person name="Birren B."/>
        </authorList>
    </citation>
    <scope>NUCLEOTIDE SEQUENCE</scope>
    <source>
        <strain evidence="8">ATCC 50818</strain>
    </source>
</reference>
<keyword evidence="6" id="KW-1133">Transmembrane helix</keyword>
<dbReference type="AlphaFoldDB" id="F2U2F2"/>
<feature type="transmembrane region" description="Helical" evidence="6">
    <location>
        <begin position="538"/>
        <end position="559"/>
    </location>
</feature>
<keyword evidence="1" id="KW-0547">Nucleotide-binding</keyword>
<keyword evidence="9" id="KW-1185">Reference proteome</keyword>
<dbReference type="PANTHER" id="PTHR10751">
    <property type="entry name" value="GUANYLATE BINDING PROTEIN"/>
    <property type="match status" value="1"/>
</dbReference>
<evidence type="ECO:0000259" key="7">
    <source>
        <dbReference type="PROSITE" id="PS51715"/>
    </source>
</evidence>
<dbReference type="STRING" id="946362.F2U2F2"/>
<keyword evidence="3" id="KW-0342">GTP-binding</keyword>
<dbReference type="OrthoDB" id="7788754at2759"/>
<feature type="transmembrane region" description="Helical" evidence="6">
    <location>
        <begin position="512"/>
        <end position="532"/>
    </location>
</feature>
<keyword evidence="6" id="KW-0472">Membrane</keyword>
<keyword evidence="2" id="KW-0378">Hydrolase</keyword>
<organism evidence="8 9">
    <name type="scientific">Salpingoeca rosetta (strain ATCC 50818 / BSB-021)</name>
    <dbReference type="NCBI Taxonomy" id="946362"/>
    <lineage>
        <taxon>Eukaryota</taxon>
        <taxon>Choanoflagellata</taxon>
        <taxon>Craspedida</taxon>
        <taxon>Salpingoecidae</taxon>
        <taxon>Salpingoeca</taxon>
    </lineage>
</organism>
<evidence type="ECO:0000256" key="3">
    <source>
        <dbReference type="ARBA" id="ARBA00023134"/>
    </source>
</evidence>
<sequence>MYVTIAYPFADEDVDLQIDNEASFKTLGEKIVAAAPRALPREKLLSEFTVVVNRNGRDRVLNLTLEQPVSILLESNDALQMIPGIPPYLVDTEGRPLQVLTFSLDDDQHTVTHINEANLRQILYRHDVKDLPVVVLSVAGPFRTGKSFLLNFILRYLENDGADWGSEASMQAAEGFHWRHGIERDTVGMWMWSKPFVRTMPGGDRVAVIVADTQGTFDKHTVMAENTRIFALNALISSQQVYNIKEKISEDVLQQMHLFTEYGAMVARTLEGQKPFQNLEFLIRDWEFESHAPGAAGGQEYLDSILAISDDLPTELREVRLWLQDCYEAITCFLLPHPGKKVTKKEFTGNLTVLEEDFREHFVEFVSNILSPERIAVKKIGNQNLTCSSLLDLFRTYVDAFNTAELPQVSTLFQATARVNHDAVRQSVLGSYRDAMRRIAGPGFPHVAESHLRNQHEAAHANAISIFESAKLLGSAAQKDHLRADIERELETLWTQMQAYNRSKDILRGMRTPLIFAAAAFLLNIVAAVLDVVELDPIAYILNFIAWVGVFALVGWGTLNYTGQQPELRGALDSFADTLFQTGRVAVASLAQPAEQQPAASAPAQRRARAPAS</sequence>
<dbReference type="OMA" id="GQVMFKR"/>
<dbReference type="GO" id="GO:0005525">
    <property type="term" value="F:GTP binding"/>
    <property type="evidence" value="ECO:0007669"/>
    <property type="project" value="UniProtKB-KW"/>
</dbReference>
<dbReference type="InParanoid" id="F2U2F2"/>
<evidence type="ECO:0000256" key="2">
    <source>
        <dbReference type="ARBA" id="ARBA00022801"/>
    </source>
</evidence>
<dbReference type="GeneID" id="16077600"/>
<dbReference type="Proteomes" id="UP000007799">
    <property type="component" value="Unassembled WGS sequence"/>
</dbReference>
<evidence type="ECO:0000313" key="8">
    <source>
        <dbReference type="EMBL" id="EGD81804.1"/>
    </source>
</evidence>
<dbReference type="InterPro" id="IPR003191">
    <property type="entry name" value="Guanylate-bd/ATL_C"/>
</dbReference>
<accession>F2U2F2</accession>
<feature type="region of interest" description="Disordered" evidence="5">
    <location>
        <begin position="592"/>
        <end position="613"/>
    </location>
</feature>
<evidence type="ECO:0000256" key="5">
    <source>
        <dbReference type="SAM" id="MobiDB-lite"/>
    </source>
</evidence>
<dbReference type="Gene3D" id="1.20.58.420">
    <property type="entry name" value="AHSP"/>
    <property type="match status" value="1"/>
</dbReference>
<dbReference type="KEGG" id="sre:PTSG_02516"/>
<dbReference type="InterPro" id="IPR015894">
    <property type="entry name" value="Guanylate-bd_N"/>
</dbReference>
<comment type="similarity">
    <text evidence="4">Belongs to the TRAFAC class dynamin-like GTPase superfamily. GB1/RHD3 GTPase family.</text>
</comment>
<dbReference type="InterPro" id="IPR036543">
    <property type="entry name" value="Guanylate-bd_C_sf"/>
</dbReference>
<feature type="compositionally biased region" description="Low complexity" evidence="5">
    <location>
        <begin position="592"/>
        <end position="605"/>
    </location>
</feature>
<protein>
    <recommendedName>
        <fullName evidence="7">GB1/RHD3-type G domain-containing protein</fullName>
    </recommendedName>
</protein>